<dbReference type="AlphaFoldDB" id="A0A7J8R0T2"/>
<evidence type="ECO:0000313" key="2">
    <source>
        <dbReference type="Proteomes" id="UP000593561"/>
    </source>
</evidence>
<organism evidence="1 2">
    <name type="scientific">Gossypium davidsonii</name>
    <name type="common">Davidson's cotton</name>
    <name type="synonym">Gossypium klotzschianum subsp. davidsonii</name>
    <dbReference type="NCBI Taxonomy" id="34287"/>
    <lineage>
        <taxon>Eukaryota</taxon>
        <taxon>Viridiplantae</taxon>
        <taxon>Streptophyta</taxon>
        <taxon>Embryophyta</taxon>
        <taxon>Tracheophyta</taxon>
        <taxon>Spermatophyta</taxon>
        <taxon>Magnoliopsida</taxon>
        <taxon>eudicotyledons</taxon>
        <taxon>Gunneridae</taxon>
        <taxon>Pentapetalae</taxon>
        <taxon>rosids</taxon>
        <taxon>malvids</taxon>
        <taxon>Malvales</taxon>
        <taxon>Malvaceae</taxon>
        <taxon>Malvoideae</taxon>
        <taxon>Gossypium</taxon>
    </lineage>
</organism>
<dbReference type="EMBL" id="JABFAC010000002">
    <property type="protein sequence ID" value="MBA0606986.1"/>
    <property type="molecule type" value="Genomic_DNA"/>
</dbReference>
<evidence type="ECO:0000313" key="1">
    <source>
        <dbReference type="EMBL" id="MBA0606986.1"/>
    </source>
</evidence>
<sequence length="49" mass="5595">MVNVIAIAKYFEATIGDHPKIKLREIQRRDKLAGISYRNLLCCGIMLMS</sequence>
<name>A0A7J8R0T2_GOSDV</name>
<dbReference type="Proteomes" id="UP000593561">
    <property type="component" value="Unassembled WGS sequence"/>
</dbReference>
<keyword evidence="2" id="KW-1185">Reference proteome</keyword>
<protein>
    <submittedName>
        <fullName evidence="1">Uncharacterized protein</fullName>
    </submittedName>
</protein>
<accession>A0A7J8R0T2</accession>
<gene>
    <name evidence="1" type="ORF">Godav_019356</name>
</gene>
<proteinExistence type="predicted"/>
<comment type="caution">
    <text evidence="1">The sequence shown here is derived from an EMBL/GenBank/DDBJ whole genome shotgun (WGS) entry which is preliminary data.</text>
</comment>
<reference evidence="1 2" key="1">
    <citation type="journal article" date="2019" name="Genome Biol. Evol.">
        <title>Insights into the evolution of the New World diploid cottons (Gossypium, subgenus Houzingenia) based on genome sequencing.</title>
        <authorList>
            <person name="Grover C.E."/>
            <person name="Arick M.A. 2nd"/>
            <person name="Thrash A."/>
            <person name="Conover J.L."/>
            <person name="Sanders W.S."/>
            <person name="Peterson D.G."/>
            <person name="Frelichowski J.E."/>
            <person name="Scheffler J.A."/>
            <person name="Scheffler B.E."/>
            <person name="Wendel J.F."/>
        </authorList>
    </citation>
    <scope>NUCLEOTIDE SEQUENCE [LARGE SCALE GENOMIC DNA]</scope>
    <source>
        <strain evidence="1">27</strain>
        <tissue evidence="1">Leaf</tissue>
    </source>
</reference>